<gene>
    <name evidence="1" type="ORF">DdX_11761</name>
</gene>
<evidence type="ECO:0008006" key="3">
    <source>
        <dbReference type="Google" id="ProtNLM"/>
    </source>
</evidence>
<keyword evidence="2" id="KW-1185">Reference proteome</keyword>
<name>A0AAD4MYW9_9BILA</name>
<dbReference type="AlphaFoldDB" id="A0AAD4MYW9"/>
<evidence type="ECO:0000313" key="1">
    <source>
        <dbReference type="EMBL" id="KAI1708682.1"/>
    </source>
</evidence>
<comment type="caution">
    <text evidence="1">The sequence shown here is derived from an EMBL/GenBank/DDBJ whole genome shotgun (WGS) entry which is preliminary data.</text>
</comment>
<dbReference type="EMBL" id="JAKKPZ010000034">
    <property type="protein sequence ID" value="KAI1708682.1"/>
    <property type="molecule type" value="Genomic_DNA"/>
</dbReference>
<organism evidence="1 2">
    <name type="scientific">Ditylenchus destructor</name>
    <dbReference type="NCBI Taxonomy" id="166010"/>
    <lineage>
        <taxon>Eukaryota</taxon>
        <taxon>Metazoa</taxon>
        <taxon>Ecdysozoa</taxon>
        <taxon>Nematoda</taxon>
        <taxon>Chromadorea</taxon>
        <taxon>Rhabditida</taxon>
        <taxon>Tylenchina</taxon>
        <taxon>Tylenchomorpha</taxon>
        <taxon>Sphaerularioidea</taxon>
        <taxon>Anguinidae</taxon>
        <taxon>Anguininae</taxon>
        <taxon>Ditylenchus</taxon>
    </lineage>
</organism>
<reference evidence="1" key="1">
    <citation type="submission" date="2022-01" db="EMBL/GenBank/DDBJ databases">
        <title>Genome Sequence Resource for Two Populations of Ditylenchus destructor, the Migratory Endoparasitic Phytonematode.</title>
        <authorList>
            <person name="Zhang H."/>
            <person name="Lin R."/>
            <person name="Xie B."/>
        </authorList>
    </citation>
    <scope>NUCLEOTIDE SEQUENCE</scope>
    <source>
        <strain evidence="1">BazhouSP</strain>
    </source>
</reference>
<sequence length="371" mass="43541">MSITSHSSTRGAEYYAEFFRKEPCSCGHRFFFVTKIDIIEVDFMNGLEKAFFTSVRLGVKLGHVASASAKSGVDVAKAAFKRTKKLLERDLGIRDIAIPSQYTEIFALLLLDLEAGPFEINDVTHDAVMVGFNCGQCHKSFTVTYEISMAGKAERFGRYIKILKEKRTFRPEISQKISLKFVREKYYETEGKYNLLRNNCKIWSRRFCSSVVEKFEAEQRAMAAERVAKMIAEEKQRCAMKKRYAMKKNDRLREARRRMEEAMEWDRAEAMSAVRYAGYQPGMPFFGRICTQLLYNGVINPWQETMRREIERMARIEMRTKKSEPRRRYPGHPIPMPSRRYYYSAMNSDHLYRCHETLYGYVEEDFSFWVV</sequence>
<protein>
    <recommendedName>
        <fullName evidence="3">PPPDE domain-containing protein</fullName>
    </recommendedName>
</protein>
<evidence type="ECO:0000313" key="2">
    <source>
        <dbReference type="Proteomes" id="UP001201812"/>
    </source>
</evidence>
<dbReference type="Proteomes" id="UP001201812">
    <property type="component" value="Unassembled WGS sequence"/>
</dbReference>
<proteinExistence type="predicted"/>
<accession>A0AAD4MYW9</accession>